<protein>
    <submittedName>
        <fullName evidence="2">Putative extracellular solute-binding protein</fullName>
    </submittedName>
</protein>
<dbReference type="PANTHER" id="PTHR33376:SF15">
    <property type="entry name" value="BLL6794 PROTEIN"/>
    <property type="match status" value="1"/>
</dbReference>
<dbReference type="OrthoDB" id="7822595at2"/>
<dbReference type="CDD" id="cd13665">
    <property type="entry name" value="PBP2_TRAP_Dctp3_4"/>
    <property type="match status" value="1"/>
</dbReference>
<dbReference type="eggNOG" id="COG1638">
    <property type="taxonomic scope" value="Bacteria"/>
</dbReference>
<dbReference type="Pfam" id="PF03480">
    <property type="entry name" value="DctP"/>
    <property type="match status" value="1"/>
</dbReference>
<dbReference type="GO" id="GO:0055085">
    <property type="term" value="P:transmembrane transport"/>
    <property type="evidence" value="ECO:0007669"/>
    <property type="project" value="InterPro"/>
</dbReference>
<evidence type="ECO:0000313" key="3">
    <source>
        <dbReference type="Proteomes" id="UP000004848"/>
    </source>
</evidence>
<dbReference type="InterPro" id="IPR018389">
    <property type="entry name" value="DctP_fam"/>
</dbReference>
<proteinExistence type="predicted"/>
<keyword evidence="1" id="KW-0732">Signal</keyword>
<organism evidence="2 3">
    <name type="scientific">Roseibium aggregatum (strain ATCC 25650 / DSM 13394 / JCM 20685 / NBRC 16684 / NCIMB 2208 / IAM 12614 / B1)</name>
    <name type="common">Stappia aggregata</name>
    <dbReference type="NCBI Taxonomy" id="384765"/>
    <lineage>
        <taxon>Bacteria</taxon>
        <taxon>Pseudomonadati</taxon>
        <taxon>Pseudomonadota</taxon>
        <taxon>Alphaproteobacteria</taxon>
        <taxon>Hyphomicrobiales</taxon>
        <taxon>Stappiaceae</taxon>
        <taxon>Roseibium</taxon>
    </lineage>
</organism>
<evidence type="ECO:0000256" key="1">
    <source>
        <dbReference type="ARBA" id="ARBA00022729"/>
    </source>
</evidence>
<dbReference type="InterPro" id="IPR038404">
    <property type="entry name" value="TRAP_DctP_sf"/>
</dbReference>
<dbReference type="EMBL" id="AAUW01000003">
    <property type="protein sequence ID" value="EAV45374.1"/>
    <property type="molecule type" value="Genomic_DNA"/>
</dbReference>
<dbReference type="Proteomes" id="UP000004848">
    <property type="component" value="Unassembled WGS sequence"/>
</dbReference>
<evidence type="ECO:0000313" key="2">
    <source>
        <dbReference type="EMBL" id="EAV45374.1"/>
    </source>
</evidence>
<reference evidence="2 3" key="1">
    <citation type="submission" date="2006-05" db="EMBL/GenBank/DDBJ databases">
        <authorList>
            <person name="King G."/>
            <person name="Ferriera S."/>
            <person name="Johnson J."/>
            <person name="Kravitz S."/>
            <person name="Beeson K."/>
            <person name="Sutton G."/>
            <person name="Rogers Y.-H."/>
            <person name="Friedman R."/>
            <person name="Frazier M."/>
            <person name="Venter J.C."/>
        </authorList>
    </citation>
    <scope>NUCLEOTIDE SEQUENCE [LARGE SCALE GENOMIC DNA]</scope>
    <source>
        <strain evidence="3">ATCC 25650 / DSM 13394 / JCM 20685 / NBRC 16684 / NCIMB 2208 / IAM 12614 / B1</strain>
    </source>
</reference>
<dbReference type="AlphaFoldDB" id="A0NPL1"/>
<sequence>MFGISFQVRDHTGKNGLHGNEGEEKIVKQLKCLSILAGVAASTLTGFIASASADELVMSSWLPPKHPLVTEVMEPWAAEVAKVTDGRVTVRILPKPVGSPPEHFDLAAEGIVDITYGLHSFTRDDRFLRSRIGQFSFIADTAVEGSKAYWDVYGGALDAQSEHKGTKLLGLWVHGPGMFHNNQRKIETPEDFAGLKIRTPGGYIADLSQDLNIITQFMGPGEVYEKLSRGVIDGVTFPMEALQAFNLTDYTKYSLRLPGGFYNTSWFMVMNEDIWDGLSEEDQAAIEKISGEALAEMAGNVWDGADTRAASFIADKDIEVYDTSAPVLEAVKELAAKHEATWAAAVAETGFDGTAALAEFRDKTGIKH</sequence>
<dbReference type="Gene3D" id="3.40.190.170">
    <property type="entry name" value="Bacterial extracellular solute-binding protein, family 7"/>
    <property type="match status" value="1"/>
</dbReference>
<dbReference type="NCBIfam" id="NF037995">
    <property type="entry name" value="TRAP_S1"/>
    <property type="match status" value="1"/>
</dbReference>
<dbReference type="PANTHER" id="PTHR33376">
    <property type="match status" value="1"/>
</dbReference>
<comment type="caution">
    <text evidence="2">The sequence shown here is derived from an EMBL/GenBank/DDBJ whole genome shotgun (WGS) entry which is preliminary data.</text>
</comment>
<accession>A0NPL1</accession>
<name>A0NPL1_ROSAI</name>
<gene>
    <name evidence="2" type="ORF">SIAM614_18654</name>
</gene>